<proteinExistence type="predicted"/>
<organism evidence="1 2">
    <name type="scientific">Nematocida displodere</name>
    <dbReference type="NCBI Taxonomy" id="1805483"/>
    <lineage>
        <taxon>Eukaryota</taxon>
        <taxon>Fungi</taxon>
        <taxon>Fungi incertae sedis</taxon>
        <taxon>Microsporidia</taxon>
        <taxon>Nematocida</taxon>
    </lineage>
</organism>
<accession>A0A177EB90</accession>
<keyword evidence="2" id="KW-1185">Reference proteome</keyword>
<dbReference type="RefSeq" id="XP_067543886.1">
    <property type="nucleotide sequence ID" value="XM_067688698.1"/>
</dbReference>
<dbReference type="GeneID" id="93647630"/>
<dbReference type="AlphaFoldDB" id="A0A177EB90"/>
<sequence length="66" mass="7603">MRGPRRSLSEEFRNVWDKENRNPETLEFSPRTKKSRIAAVLEEVAARGEVPPVKPIKSWLDDLLGV</sequence>
<dbReference type="OrthoDB" id="2191244at2759"/>
<dbReference type="VEuPathDB" id="MicrosporidiaDB:NEDG_01280"/>
<dbReference type="EMBL" id="LTDL01000041">
    <property type="protein sequence ID" value="OAG29207.1"/>
    <property type="molecule type" value="Genomic_DNA"/>
</dbReference>
<comment type="caution">
    <text evidence="1">The sequence shown here is derived from an EMBL/GenBank/DDBJ whole genome shotgun (WGS) entry which is preliminary data.</text>
</comment>
<protein>
    <submittedName>
        <fullName evidence="1">Uncharacterized protein</fullName>
    </submittedName>
</protein>
<reference evidence="1 2" key="1">
    <citation type="submission" date="2016-02" db="EMBL/GenBank/DDBJ databases">
        <title>Discovery of a natural microsporidian pathogen with a broad tissue tropism in Caenorhabditis elegans.</title>
        <authorList>
            <person name="Luallen R.J."/>
            <person name="Reinke A.W."/>
            <person name="Tong L."/>
            <person name="Botts M.R."/>
            <person name="Felix M.-A."/>
            <person name="Troemel E.R."/>
        </authorList>
    </citation>
    <scope>NUCLEOTIDE SEQUENCE [LARGE SCALE GENOMIC DNA]</scope>
    <source>
        <strain evidence="1 2">JUm2807</strain>
    </source>
</reference>
<evidence type="ECO:0000313" key="1">
    <source>
        <dbReference type="EMBL" id="OAG29207.1"/>
    </source>
</evidence>
<dbReference type="Proteomes" id="UP000185944">
    <property type="component" value="Unassembled WGS sequence"/>
</dbReference>
<evidence type="ECO:0000313" key="2">
    <source>
        <dbReference type="Proteomes" id="UP000185944"/>
    </source>
</evidence>
<name>A0A177EB90_9MICR</name>
<gene>
    <name evidence="1" type="ORF">NEDG_01280</name>
</gene>